<dbReference type="CDD" id="cd12680">
    <property type="entry name" value="RRM_THOC4"/>
    <property type="match status" value="1"/>
</dbReference>
<evidence type="ECO:0000313" key="7">
    <source>
        <dbReference type="RefSeq" id="XP_040596842.1"/>
    </source>
</evidence>
<keyword evidence="1" id="KW-0509">mRNA transport</keyword>
<dbReference type="PROSITE" id="PS50102">
    <property type="entry name" value="RRM"/>
    <property type="match status" value="1"/>
</dbReference>
<dbReference type="PANTHER" id="PTHR19965:SF82">
    <property type="entry name" value="THO COMPLEX SUBUNIT 4"/>
    <property type="match status" value="1"/>
</dbReference>
<organism evidence="6 7">
    <name type="scientific">Mesocricetus auratus</name>
    <name type="common">Golden hamster</name>
    <dbReference type="NCBI Taxonomy" id="10036"/>
    <lineage>
        <taxon>Eukaryota</taxon>
        <taxon>Metazoa</taxon>
        <taxon>Chordata</taxon>
        <taxon>Craniata</taxon>
        <taxon>Vertebrata</taxon>
        <taxon>Euteleostomi</taxon>
        <taxon>Mammalia</taxon>
        <taxon>Eutheria</taxon>
        <taxon>Euarchontoglires</taxon>
        <taxon>Glires</taxon>
        <taxon>Rodentia</taxon>
        <taxon>Myomorpha</taxon>
        <taxon>Muroidea</taxon>
        <taxon>Cricetidae</taxon>
        <taxon>Cricetinae</taxon>
        <taxon>Mesocricetus</taxon>
    </lineage>
</organism>
<evidence type="ECO:0000256" key="4">
    <source>
        <dbReference type="SAM" id="MobiDB-lite"/>
    </source>
</evidence>
<evidence type="ECO:0000256" key="2">
    <source>
        <dbReference type="ARBA" id="ARBA00022884"/>
    </source>
</evidence>
<dbReference type="Gene3D" id="3.30.70.330">
    <property type="match status" value="1"/>
</dbReference>
<keyword evidence="2 3" id="KW-0694">RNA-binding</keyword>
<sequence length="258" mass="28217">MTIMANKMDMSLDDIIKLNHSQQGSRSQGQGCSRAGYKGGRSGAMQATVGRDRGSRPLRNRPTMSPSSAGGGRNWPAPYIRPKLLSNKWQHDLFDSNFCGGASMGMGRKLLVSNLDCGVSDADIQELFSEFGTLKTATVHYDRSGRSLGTAHVHFQQKADALKAMKHYNGVPLDCRPMNIQLVTSLTDSQRRPAQRMNRGGMRRNHGSGCFVGGLIRRQTHGGSIGRGRGTSRNSKQHLSVEQLDAQLHEYIAQMGTS</sequence>
<evidence type="ECO:0000256" key="3">
    <source>
        <dbReference type="PROSITE-ProRule" id="PRU00176"/>
    </source>
</evidence>
<accession>A0ABM2X1R2</accession>
<evidence type="ECO:0000256" key="1">
    <source>
        <dbReference type="ARBA" id="ARBA00022816"/>
    </source>
</evidence>
<dbReference type="RefSeq" id="XP_040596842.1">
    <property type="nucleotide sequence ID" value="XM_040740908.1"/>
</dbReference>
<dbReference type="PANTHER" id="PTHR19965">
    <property type="entry name" value="RNA AND EXPORT FACTOR BINDING PROTEIN"/>
    <property type="match status" value="1"/>
</dbReference>
<dbReference type="Pfam" id="PF13865">
    <property type="entry name" value="FoP_duplication"/>
    <property type="match status" value="1"/>
</dbReference>
<dbReference type="InterPro" id="IPR051229">
    <property type="entry name" value="ALYREF_mRNA_export"/>
</dbReference>
<dbReference type="SUPFAM" id="SSF54928">
    <property type="entry name" value="RNA-binding domain, RBD"/>
    <property type="match status" value="1"/>
</dbReference>
<feature type="domain" description="RRM" evidence="5">
    <location>
        <begin position="108"/>
        <end position="185"/>
    </location>
</feature>
<protein>
    <submittedName>
        <fullName evidence="7">THO complex subunit 4-like isoform X1</fullName>
    </submittedName>
</protein>
<reference evidence="7" key="1">
    <citation type="submission" date="2025-08" db="UniProtKB">
        <authorList>
            <consortium name="RefSeq"/>
        </authorList>
    </citation>
    <scope>IDENTIFICATION</scope>
    <source>
        <tissue evidence="7">Liver</tissue>
    </source>
</reference>
<dbReference type="InterPro" id="IPR012677">
    <property type="entry name" value="Nucleotide-bd_a/b_plait_sf"/>
</dbReference>
<dbReference type="Pfam" id="PF00076">
    <property type="entry name" value="RRM_1"/>
    <property type="match status" value="1"/>
</dbReference>
<dbReference type="InterPro" id="IPR035979">
    <property type="entry name" value="RBD_domain_sf"/>
</dbReference>
<dbReference type="SMART" id="SM00360">
    <property type="entry name" value="RRM"/>
    <property type="match status" value="1"/>
</dbReference>
<dbReference type="SMART" id="SM01218">
    <property type="entry name" value="FoP_duplication"/>
    <property type="match status" value="1"/>
</dbReference>
<dbReference type="InterPro" id="IPR025715">
    <property type="entry name" value="FoP_C"/>
</dbReference>
<gene>
    <name evidence="7" type="primary">LOC121138092</name>
</gene>
<name>A0ABM2X1R2_MESAU</name>
<keyword evidence="1" id="KW-0813">Transport</keyword>
<dbReference type="GeneID" id="121138092"/>
<feature type="region of interest" description="Disordered" evidence="4">
    <location>
        <begin position="20"/>
        <end position="75"/>
    </location>
</feature>
<evidence type="ECO:0000259" key="5">
    <source>
        <dbReference type="PROSITE" id="PS50102"/>
    </source>
</evidence>
<evidence type="ECO:0000313" key="6">
    <source>
        <dbReference type="Proteomes" id="UP000886700"/>
    </source>
</evidence>
<dbReference type="InterPro" id="IPR000504">
    <property type="entry name" value="RRM_dom"/>
</dbReference>
<dbReference type="Proteomes" id="UP000886700">
    <property type="component" value="Unplaced"/>
</dbReference>
<proteinExistence type="predicted"/>
<keyword evidence="6" id="KW-1185">Reference proteome</keyword>
<feature type="compositionally biased region" description="Low complexity" evidence="4">
    <location>
        <begin position="21"/>
        <end position="36"/>
    </location>
</feature>